<dbReference type="GO" id="GO:0005886">
    <property type="term" value="C:plasma membrane"/>
    <property type="evidence" value="ECO:0007669"/>
    <property type="project" value="UniProtKB-SubCell"/>
</dbReference>
<dbReference type="InterPro" id="IPR051907">
    <property type="entry name" value="DoxX-like_oxidoreductase"/>
</dbReference>
<dbReference type="RefSeq" id="WP_044833959.1">
    <property type="nucleotide sequence ID" value="NZ_CP059735.1"/>
</dbReference>
<dbReference type="Proteomes" id="UP000032568">
    <property type="component" value="Chromosome"/>
</dbReference>
<reference evidence="8 9" key="2">
    <citation type="journal article" date="2022" name="Mar. Drugs">
        <title>Bioassay-Guided Fractionation Leads to the Detection of Cholic Acid Generated by the Rare Thalassomonas sp.</title>
        <authorList>
            <person name="Pheiffer F."/>
            <person name="Schneider Y.K."/>
            <person name="Hansen E.H."/>
            <person name="Andersen J.H."/>
            <person name="Isaksson J."/>
            <person name="Busche T."/>
            <person name="R C."/>
            <person name="Kalinowski J."/>
            <person name="Zyl L.V."/>
            <person name="Trindade M."/>
        </authorList>
    </citation>
    <scope>NUCLEOTIDE SEQUENCE [LARGE SCALE GENOMIC DNA]</scope>
    <source>
        <strain evidence="8 9">A5K-106</strain>
    </source>
</reference>
<sequence length="128" mass="13638">MNKLIDFSAPAGRFLIALIFLMSGVNKVFSYAGTQGYMEAMGVPGFLLPLVIITEVFGALAIILGWQTRIAALALAGFSLVSAALFHADFSDQIQMIMFMKNVAIAGGFLILIATGLGSYALDNRGKE</sequence>
<feature type="transmembrane region" description="Helical" evidence="7">
    <location>
        <begin position="12"/>
        <end position="29"/>
    </location>
</feature>
<protein>
    <submittedName>
        <fullName evidence="8">DoxX family protein</fullName>
    </submittedName>
</protein>
<dbReference type="PANTHER" id="PTHR33452:SF1">
    <property type="entry name" value="INNER MEMBRANE PROTEIN YPHA-RELATED"/>
    <property type="match status" value="1"/>
</dbReference>
<feature type="transmembrane region" description="Helical" evidence="7">
    <location>
        <begin position="70"/>
        <end position="90"/>
    </location>
</feature>
<keyword evidence="3" id="KW-1003">Cell membrane</keyword>
<evidence type="ECO:0000256" key="7">
    <source>
        <dbReference type="SAM" id="Phobius"/>
    </source>
</evidence>
<evidence type="ECO:0000313" key="8">
    <source>
        <dbReference type="EMBL" id="WDD97233.1"/>
    </source>
</evidence>
<keyword evidence="9" id="KW-1185">Reference proteome</keyword>
<keyword evidence="4 7" id="KW-0812">Transmembrane</keyword>
<comment type="similarity">
    <text evidence="2">Belongs to the DoxX family.</text>
</comment>
<dbReference type="PANTHER" id="PTHR33452">
    <property type="entry name" value="OXIDOREDUCTASE CATD-RELATED"/>
    <property type="match status" value="1"/>
</dbReference>
<feature type="transmembrane region" description="Helical" evidence="7">
    <location>
        <begin position="41"/>
        <end position="64"/>
    </location>
</feature>
<evidence type="ECO:0000256" key="2">
    <source>
        <dbReference type="ARBA" id="ARBA00006679"/>
    </source>
</evidence>
<comment type="subcellular location">
    <subcellularLocation>
        <location evidence="1">Cell membrane</location>
        <topology evidence="1">Multi-pass membrane protein</topology>
    </subcellularLocation>
</comment>
<proteinExistence type="inferred from homology"/>
<evidence type="ECO:0000256" key="5">
    <source>
        <dbReference type="ARBA" id="ARBA00022989"/>
    </source>
</evidence>
<evidence type="ECO:0000256" key="6">
    <source>
        <dbReference type="ARBA" id="ARBA00023136"/>
    </source>
</evidence>
<dbReference type="Pfam" id="PF07681">
    <property type="entry name" value="DoxX"/>
    <property type="match status" value="1"/>
</dbReference>
<evidence type="ECO:0000256" key="4">
    <source>
        <dbReference type="ARBA" id="ARBA00022692"/>
    </source>
</evidence>
<name>A0AAE9YN70_9GAMM</name>
<dbReference type="InterPro" id="IPR032808">
    <property type="entry name" value="DoxX"/>
</dbReference>
<reference evidence="8 9" key="1">
    <citation type="journal article" date="2015" name="Genome Announc.">
        <title>Draft Genome Sequences of Marine Isolates of Thalassomonas viridans and Thalassomonas actiniarum.</title>
        <authorList>
            <person name="Olonade I."/>
            <person name="van Zyl L.J."/>
            <person name="Trindade M."/>
        </authorList>
    </citation>
    <scope>NUCLEOTIDE SEQUENCE [LARGE SCALE GENOMIC DNA]</scope>
    <source>
        <strain evidence="8 9">A5K-106</strain>
    </source>
</reference>
<gene>
    <name evidence="8" type="ORF">SG35_018045</name>
</gene>
<dbReference type="EMBL" id="CP059735">
    <property type="protein sequence ID" value="WDD97233.1"/>
    <property type="molecule type" value="Genomic_DNA"/>
</dbReference>
<evidence type="ECO:0000256" key="3">
    <source>
        <dbReference type="ARBA" id="ARBA00022475"/>
    </source>
</evidence>
<accession>A0AAE9YN70</accession>
<feature type="transmembrane region" description="Helical" evidence="7">
    <location>
        <begin position="102"/>
        <end position="122"/>
    </location>
</feature>
<dbReference type="AlphaFoldDB" id="A0AAE9YN70"/>
<keyword evidence="5 7" id="KW-1133">Transmembrane helix</keyword>
<keyword evidence="6 7" id="KW-0472">Membrane</keyword>
<evidence type="ECO:0000313" key="9">
    <source>
        <dbReference type="Proteomes" id="UP000032568"/>
    </source>
</evidence>
<evidence type="ECO:0000256" key="1">
    <source>
        <dbReference type="ARBA" id="ARBA00004651"/>
    </source>
</evidence>
<organism evidence="8 9">
    <name type="scientific">Thalassomonas actiniarum</name>
    <dbReference type="NCBI Taxonomy" id="485447"/>
    <lineage>
        <taxon>Bacteria</taxon>
        <taxon>Pseudomonadati</taxon>
        <taxon>Pseudomonadota</taxon>
        <taxon>Gammaproteobacteria</taxon>
        <taxon>Alteromonadales</taxon>
        <taxon>Colwelliaceae</taxon>
        <taxon>Thalassomonas</taxon>
    </lineage>
</organism>
<dbReference type="KEGG" id="tact:SG35_018045"/>